<dbReference type="Proteomes" id="UP000036834">
    <property type="component" value="Unassembled WGS sequence"/>
</dbReference>
<evidence type="ECO:0000313" key="16">
    <source>
        <dbReference type="Proteomes" id="UP000319578"/>
    </source>
</evidence>
<dbReference type="FunFam" id="1.10.287.130:FF:000040">
    <property type="entry name" value="PAS domain-containing sensor histidine kinase"/>
    <property type="match status" value="1"/>
</dbReference>
<keyword evidence="8" id="KW-0749">Sporulation</keyword>
<evidence type="ECO:0000313" key="14">
    <source>
        <dbReference type="EMBL" id="KNB70244.1"/>
    </source>
</evidence>
<reference evidence="15" key="1">
    <citation type="submission" date="2015-07" db="EMBL/GenBank/DDBJ databases">
        <title>Genome sequencing project for genomic taxonomy and phylogenomics of Bacillus-like bacteria.</title>
        <authorList>
            <person name="Liu B."/>
            <person name="Wang J."/>
            <person name="Zhu Y."/>
            <person name="Liu G."/>
            <person name="Chen Q."/>
            <person name="Chen Z."/>
            <person name="Lan J."/>
            <person name="Che J."/>
            <person name="Ge C."/>
            <person name="Shi H."/>
            <person name="Pan Z."/>
            <person name="Liu X."/>
        </authorList>
    </citation>
    <scope>NUCLEOTIDE SEQUENCE [LARGE SCALE GENOMIC DNA]</scope>
    <source>
        <strain evidence="15">DSM 9887</strain>
    </source>
</reference>
<dbReference type="AlphaFoldDB" id="A0A0K9YNF0"/>
<dbReference type="PROSITE" id="PS50109">
    <property type="entry name" value="HIS_KIN"/>
    <property type="match status" value="1"/>
</dbReference>
<evidence type="ECO:0000256" key="9">
    <source>
        <dbReference type="ARBA" id="ARBA00023012"/>
    </source>
</evidence>
<comment type="catalytic activity">
    <reaction evidence="1">
        <text>ATP + protein L-histidine = ADP + protein N-phospho-L-histidine.</text>
        <dbReference type="EC" id="2.7.13.3"/>
    </reaction>
</comment>
<dbReference type="NCBIfam" id="TIGR00229">
    <property type="entry name" value="sensory_box"/>
    <property type="match status" value="2"/>
</dbReference>
<evidence type="ECO:0000313" key="13">
    <source>
        <dbReference type="EMBL" id="GED72303.1"/>
    </source>
</evidence>
<evidence type="ECO:0000256" key="1">
    <source>
        <dbReference type="ARBA" id="ARBA00000085"/>
    </source>
</evidence>
<dbReference type="RefSeq" id="WP_049739214.1">
    <property type="nucleotide sequence ID" value="NZ_BJON01000028.1"/>
</dbReference>
<evidence type="ECO:0000259" key="12">
    <source>
        <dbReference type="PROSITE" id="PS50113"/>
    </source>
</evidence>
<keyword evidence="4" id="KW-0808">Transferase</keyword>
<dbReference type="Pfam" id="PF00512">
    <property type="entry name" value="HisKA"/>
    <property type="match status" value="1"/>
</dbReference>
<dbReference type="GO" id="GO:0000155">
    <property type="term" value="F:phosphorelay sensor kinase activity"/>
    <property type="evidence" value="ECO:0007669"/>
    <property type="project" value="InterPro"/>
</dbReference>
<dbReference type="SUPFAM" id="SSF55785">
    <property type="entry name" value="PYP-like sensor domain (PAS domain)"/>
    <property type="match status" value="2"/>
</dbReference>
<dbReference type="Pfam" id="PF02518">
    <property type="entry name" value="HATPase_c"/>
    <property type="match status" value="1"/>
</dbReference>
<feature type="domain" description="PAS" evidence="11">
    <location>
        <begin position="136"/>
        <end position="207"/>
    </location>
</feature>
<organism evidence="14 15">
    <name type="scientific">Brevibacillus reuszeri</name>
    <dbReference type="NCBI Taxonomy" id="54915"/>
    <lineage>
        <taxon>Bacteria</taxon>
        <taxon>Bacillati</taxon>
        <taxon>Bacillota</taxon>
        <taxon>Bacilli</taxon>
        <taxon>Bacillales</taxon>
        <taxon>Paenibacillaceae</taxon>
        <taxon>Brevibacillus</taxon>
    </lineage>
</organism>
<dbReference type="STRING" id="54915.ADS79_14860"/>
<dbReference type="InterPro" id="IPR004358">
    <property type="entry name" value="Sig_transdc_His_kin-like_C"/>
</dbReference>
<evidence type="ECO:0000256" key="7">
    <source>
        <dbReference type="ARBA" id="ARBA00022840"/>
    </source>
</evidence>
<dbReference type="PROSITE" id="PS50113">
    <property type="entry name" value="PAC"/>
    <property type="match status" value="1"/>
</dbReference>
<dbReference type="GO" id="GO:0030435">
    <property type="term" value="P:sporulation resulting in formation of a cellular spore"/>
    <property type="evidence" value="ECO:0007669"/>
    <property type="project" value="UniProtKB-KW"/>
</dbReference>
<dbReference type="SMART" id="SM00091">
    <property type="entry name" value="PAS"/>
    <property type="match status" value="1"/>
</dbReference>
<feature type="domain" description="PAC" evidence="12">
    <location>
        <begin position="211"/>
        <end position="261"/>
    </location>
</feature>
<sequence>MLLKPESDGTAPSTDELLQTMEKGHNHIFKMIRDDAGDFVVTLSEGKLAKEFGLMKEQLLGKKLTDSICAGINRHVLPYYERAFMGRVVDFETKISERTFSTTLSPIIKDGMVIEVVGSSIEITKRKQIEQQLQETEALYRSLVEDTLVGVYIAYVEHPGFVYVNPRLAEIFGYSQDELVQMTAADLVIPEERSIIRANQERRLQGERSSIRYQFRGLRKNQSMVDVEVLQKTSVYKGKAAVIGILQDVTERKQAEEMIRKSEMLSIVGQMAAGVAHEIRNPLTSLKGFVQLLSRQPRDNKEYYRIMLAELNRIEFIISEFLVLAKPHVVIQREHEIKQLLEHIVILAETNAIMYNVEIETHYEQGMPLVPCEENQLKQVFLNLLKNAIEAMPGGGKVTVTAKMEGQMLLVAFADQGCGIPEERLGKLGEPFFTTKDKGTGLGLMVSYKIIATHGGTIRVRSKEGEGTTFEVRIPVG</sequence>
<evidence type="ECO:0000256" key="5">
    <source>
        <dbReference type="ARBA" id="ARBA00022741"/>
    </source>
</evidence>
<dbReference type="CDD" id="cd00130">
    <property type="entry name" value="PAS"/>
    <property type="match status" value="1"/>
</dbReference>
<protein>
    <recommendedName>
        <fullName evidence="2">histidine kinase</fullName>
        <ecNumber evidence="2">2.7.13.3</ecNumber>
    </recommendedName>
</protein>
<dbReference type="PANTHER" id="PTHR43065">
    <property type="entry name" value="SENSOR HISTIDINE KINASE"/>
    <property type="match status" value="1"/>
</dbReference>
<dbReference type="EC" id="2.7.13.3" evidence="2"/>
<evidence type="ECO:0000256" key="3">
    <source>
        <dbReference type="ARBA" id="ARBA00022553"/>
    </source>
</evidence>
<dbReference type="InterPro" id="IPR035965">
    <property type="entry name" value="PAS-like_dom_sf"/>
</dbReference>
<dbReference type="InterPro" id="IPR003594">
    <property type="entry name" value="HATPase_dom"/>
</dbReference>
<keyword evidence="3" id="KW-0597">Phosphoprotein</keyword>
<gene>
    <name evidence="14" type="ORF">ADS79_14860</name>
    <name evidence="13" type="ORF">BRE01_60050</name>
</gene>
<dbReference type="Gene3D" id="1.10.287.130">
    <property type="match status" value="1"/>
</dbReference>
<evidence type="ECO:0000256" key="4">
    <source>
        <dbReference type="ARBA" id="ARBA00022679"/>
    </source>
</evidence>
<dbReference type="CDD" id="cd00082">
    <property type="entry name" value="HisKA"/>
    <property type="match status" value="1"/>
</dbReference>
<dbReference type="PATRIC" id="fig|54915.3.peg.1967"/>
<dbReference type="EMBL" id="LGIQ01000009">
    <property type="protein sequence ID" value="KNB70244.1"/>
    <property type="molecule type" value="Genomic_DNA"/>
</dbReference>
<dbReference type="Gene3D" id="3.30.450.20">
    <property type="entry name" value="PAS domain"/>
    <property type="match status" value="2"/>
</dbReference>
<dbReference type="Pfam" id="PF00989">
    <property type="entry name" value="PAS"/>
    <property type="match status" value="1"/>
</dbReference>
<dbReference type="PRINTS" id="PR00344">
    <property type="entry name" value="BCTRLSENSOR"/>
</dbReference>
<dbReference type="GO" id="GO:0006355">
    <property type="term" value="P:regulation of DNA-templated transcription"/>
    <property type="evidence" value="ECO:0007669"/>
    <property type="project" value="InterPro"/>
</dbReference>
<comment type="caution">
    <text evidence="14">The sequence shown here is derived from an EMBL/GenBank/DDBJ whole genome shotgun (WGS) entry which is preliminary data.</text>
</comment>
<evidence type="ECO:0000256" key="2">
    <source>
        <dbReference type="ARBA" id="ARBA00012438"/>
    </source>
</evidence>
<evidence type="ECO:0000256" key="8">
    <source>
        <dbReference type="ARBA" id="ARBA00022969"/>
    </source>
</evidence>
<dbReference type="Gene3D" id="3.30.565.10">
    <property type="entry name" value="Histidine kinase-like ATPase, C-terminal domain"/>
    <property type="match status" value="1"/>
</dbReference>
<dbReference type="SMART" id="SM00388">
    <property type="entry name" value="HisKA"/>
    <property type="match status" value="1"/>
</dbReference>
<dbReference type="InterPro" id="IPR000014">
    <property type="entry name" value="PAS"/>
</dbReference>
<reference evidence="14" key="2">
    <citation type="submission" date="2015-07" db="EMBL/GenBank/DDBJ databases">
        <title>MeaNS - Measles Nucleotide Surveillance Program.</title>
        <authorList>
            <person name="Tran T."/>
            <person name="Druce J."/>
        </authorList>
    </citation>
    <scope>NUCLEOTIDE SEQUENCE</scope>
    <source>
        <strain evidence="14">DSM 9887</strain>
    </source>
</reference>
<dbReference type="SUPFAM" id="SSF47384">
    <property type="entry name" value="Homodimeric domain of signal transducing histidine kinase"/>
    <property type="match status" value="1"/>
</dbReference>
<feature type="domain" description="Histidine kinase" evidence="10">
    <location>
        <begin position="274"/>
        <end position="477"/>
    </location>
</feature>
<reference evidence="13 16" key="3">
    <citation type="submission" date="2019-06" db="EMBL/GenBank/DDBJ databases">
        <title>Whole genome shotgun sequence of Brevibacillus reuszeri NBRC 15719.</title>
        <authorList>
            <person name="Hosoyama A."/>
            <person name="Uohara A."/>
            <person name="Ohji S."/>
            <person name="Ichikawa N."/>
        </authorList>
    </citation>
    <scope>NUCLEOTIDE SEQUENCE [LARGE SCALE GENOMIC DNA]</scope>
    <source>
        <strain evidence="13 16">NBRC 15719</strain>
    </source>
</reference>
<dbReference type="InterPro" id="IPR013767">
    <property type="entry name" value="PAS_fold"/>
</dbReference>
<dbReference type="PROSITE" id="PS50112">
    <property type="entry name" value="PAS"/>
    <property type="match status" value="1"/>
</dbReference>
<keyword evidence="6 14" id="KW-0418">Kinase</keyword>
<dbReference type="PANTHER" id="PTHR43065:SF34">
    <property type="entry name" value="SPORULATION KINASE A"/>
    <property type="match status" value="1"/>
</dbReference>
<keyword evidence="9" id="KW-0902">Two-component regulatory system</keyword>
<dbReference type="SUPFAM" id="SSF55874">
    <property type="entry name" value="ATPase domain of HSP90 chaperone/DNA topoisomerase II/histidine kinase"/>
    <property type="match status" value="1"/>
</dbReference>
<dbReference type="GO" id="GO:0005524">
    <property type="term" value="F:ATP binding"/>
    <property type="evidence" value="ECO:0007669"/>
    <property type="project" value="UniProtKB-KW"/>
</dbReference>
<dbReference type="OrthoDB" id="9815750at2"/>
<dbReference type="InterPro" id="IPR036890">
    <property type="entry name" value="HATPase_C_sf"/>
</dbReference>
<dbReference type="Proteomes" id="UP000319578">
    <property type="component" value="Unassembled WGS sequence"/>
</dbReference>
<accession>A0A0K9YNF0</accession>
<dbReference type="InterPro" id="IPR036097">
    <property type="entry name" value="HisK_dim/P_sf"/>
</dbReference>
<keyword evidence="5" id="KW-0547">Nucleotide-binding</keyword>
<dbReference type="InterPro" id="IPR003661">
    <property type="entry name" value="HisK_dim/P_dom"/>
</dbReference>
<proteinExistence type="predicted"/>
<dbReference type="InterPro" id="IPR000700">
    <property type="entry name" value="PAS-assoc_C"/>
</dbReference>
<dbReference type="EMBL" id="BJON01000028">
    <property type="protein sequence ID" value="GED72303.1"/>
    <property type="molecule type" value="Genomic_DNA"/>
</dbReference>
<keyword evidence="7" id="KW-0067">ATP-binding</keyword>
<evidence type="ECO:0000259" key="11">
    <source>
        <dbReference type="PROSITE" id="PS50112"/>
    </source>
</evidence>
<evidence type="ECO:0000259" key="10">
    <source>
        <dbReference type="PROSITE" id="PS50109"/>
    </source>
</evidence>
<dbReference type="SMART" id="SM00387">
    <property type="entry name" value="HATPase_c"/>
    <property type="match status" value="1"/>
</dbReference>
<name>A0A0K9YNF0_9BACL</name>
<dbReference type="InterPro" id="IPR005467">
    <property type="entry name" value="His_kinase_dom"/>
</dbReference>
<keyword evidence="16" id="KW-1185">Reference proteome</keyword>
<evidence type="ECO:0000256" key="6">
    <source>
        <dbReference type="ARBA" id="ARBA00022777"/>
    </source>
</evidence>
<evidence type="ECO:0000313" key="15">
    <source>
        <dbReference type="Proteomes" id="UP000036834"/>
    </source>
</evidence>